<sequence length="207" mass="24336">MKLGFTLYSNITSELKPTRFVFFSYLPYNVSLILLWTQDFQSRMLHYLVMKMENLRTPSYTAILYIAVDENKFSMLMMMFSYKLLLANMGERVKELKDEVKEGCELVEGENEDRDCPAKKQELVCETEDDDLEDLEEQVLKAWKIWLRELRSSFENIERDEELMGKDRELAFFIAEAKAKLADLCTQINIDLDKDEDEPPHSSNSQP</sequence>
<keyword evidence="1" id="KW-0812">Transmembrane</keyword>
<evidence type="ECO:0000256" key="1">
    <source>
        <dbReference type="SAM" id="Phobius"/>
    </source>
</evidence>
<accession>A0A834T6T9</accession>
<reference evidence="2" key="1">
    <citation type="submission" date="2020-09" db="EMBL/GenBank/DDBJ databases">
        <title>Genome-Enabled Discovery of Anthraquinone Biosynthesis in Senna tora.</title>
        <authorList>
            <person name="Kang S.-H."/>
            <person name="Pandey R.P."/>
            <person name="Lee C.-M."/>
            <person name="Sim J.-S."/>
            <person name="Jeong J.-T."/>
            <person name="Choi B.-S."/>
            <person name="Jung M."/>
            <person name="Ginzburg D."/>
            <person name="Zhao K."/>
            <person name="Won S.Y."/>
            <person name="Oh T.-J."/>
            <person name="Yu Y."/>
            <person name="Kim N.-H."/>
            <person name="Lee O.R."/>
            <person name="Lee T.-H."/>
            <person name="Bashyal P."/>
            <person name="Kim T.-S."/>
            <person name="Lee W.-H."/>
            <person name="Kawkins C."/>
            <person name="Kim C.-K."/>
            <person name="Kim J.S."/>
            <person name="Ahn B.O."/>
            <person name="Rhee S.Y."/>
            <person name="Sohng J.K."/>
        </authorList>
    </citation>
    <scope>NUCLEOTIDE SEQUENCE</scope>
    <source>
        <tissue evidence="2">Leaf</tissue>
    </source>
</reference>
<proteinExistence type="predicted"/>
<keyword evidence="3" id="KW-1185">Reference proteome</keyword>
<evidence type="ECO:0000313" key="3">
    <source>
        <dbReference type="Proteomes" id="UP000634136"/>
    </source>
</evidence>
<dbReference type="AlphaFoldDB" id="A0A834T6T9"/>
<comment type="caution">
    <text evidence="2">The sequence shown here is derived from an EMBL/GenBank/DDBJ whole genome shotgun (WGS) entry which is preliminary data.</text>
</comment>
<dbReference type="Proteomes" id="UP000634136">
    <property type="component" value="Unassembled WGS sequence"/>
</dbReference>
<keyword evidence="1" id="KW-1133">Transmembrane helix</keyword>
<evidence type="ECO:0000313" key="2">
    <source>
        <dbReference type="EMBL" id="KAF7816120.1"/>
    </source>
</evidence>
<keyword evidence="1" id="KW-0472">Membrane</keyword>
<gene>
    <name evidence="2" type="ORF">G2W53_030089</name>
</gene>
<protein>
    <submittedName>
        <fullName evidence="2">Uncharacterized protein</fullName>
    </submittedName>
</protein>
<organism evidence="2 3">
    <name type="scientific">Senna tora</name>
    <dbReference type="NCBI Taxonomy" id="362788"/>
    <lineage>
        <taxon>Eukaryota</taxon>
        <taxon>Viridiplantae</taxon>
        <taxon>Streptophyta</taxon>
        <taxon>Embryophyta</taxon>
        <taxon>Tracheophyta</taxon>
        <taxon>Spermatophyta</taxon>
        <taxon>Magnoliopsida</taxon>
        <taxon>eudicotyledons</taxon>
        <taxon>Gunneridae</taxon>
        <taxon>Pentapetalae</taxon>
        <taxon>rosids</taxon>
        <taxon>fabids</taxon>
        <taxon>Fabales</taxon>
        <taxon>Fabaceae</taxon>
        <taxon>Caesalpinioideae</taxon>
        <taxon>Cassia clade</taxon>
        <taxon>Senna</taxon>
    </lineage>
</organism>
<dbReference type="EMBL" id="JAAIUW010000009">
    <property type="protein sequence ID" value="KAF7816120.1"/>
    <property type="molecule type" value="Genomic_DNA"/>
</dbReference>
<name>A0A834T6T9_9FABA</name>
<feature type="transmembrane region" description="Helical" evidence="1">
    <location>
        <begin position="20"/>
        <end position="37"/>
    </location>
</feature>